<accession>A0ABZ1Q3P2</accession>
<evidence type="ECO:0000313" key="2">
    <source>
        <dbReference type="EMBL" id="WUN77204.1"/>
    </source>
</evidence>
<name>A0ABZ1Q3P2_9ACTN</name>
<organism evidence="2 3">
    <name type="scientific">Streptomyces erythrochromogenes</name>
    <dbReference type="NCBI Taxonomy" id="285574"/>
    <lineage>
        <taxon>Bacteria</taxon>
        <taxon>Bacillati</taxon>
        <taxon>Actinomycetota</taxon>
        <taxon>Actinomycetes</taxon>
        <taxon>Kitasatosporales</taxon>
        <taxon>Streptomycetaceae</taxon>
        <taxon>Streptomyces</taxon>
    </lineage>
</organism>
<sequence>MRTGWRRILCWVMGVTALFLALMAAFRMELGEDGEDPLAIADVAGVWQGRLTVRADGSADLDGVTRPGPDCGQSTDGAGRSYTGPAARAFDTYPDERPGIRFDHHGPATAKPFRIYLAVSLPKDGTKGILPQDPPGVRYTRSAGRPAELSQAINLHQIPYDMVTADICASGQAVRRVIVGAYRWMTREPEQPGLASMDEGVDRLSSVARIAVAHAMRSSPRAGHSGSCCVASDGTGAQGRESTWVPGGVVRR</sequence>
<dbReference type="RefSeq" id="WP_328738317.1">
    <property type="nucleotide sequence ID" value="NZ_CP108036.1"/>
</dbReference>
<feature type="region of interest" description="Disordered" evidence="1">
    <location>
        <begin position="58"/>
        <end position="85"/>
    </location>
</feature>
<protein>
    <submittedName>
        <fullName evidence="2">Uncharacterized protein</fullName>
    </submittedName>
</protein>
<proteinExistence type="predicted"/>
<evidence type="ECO:0000256" key="1">
    <source>
        <dbReference type="SAM" id="MobiDB-lite"/>
    </source>
</evidence>
<dbReference type="GeneID" id="95494577"/>
<dbReference type="EMBL" id="CP108036">
    <property type="protein sequence ID" value="WUN77204.1"/>
    <property type="molecule type" value="Genomic_DNA"/>
</dbReference>
<keyword evidence="3" id="KW-1185">Reference proteome</keyword>
<feature type="region of interest" description="Disordered" evidence="1">
    <location>
        <begin position="233"/>
        <end position="252"/>
    </location>
</feature>
<reference evidence="2" key="1">
    <citation type="submission" date="2022-10" db="EMBL/GenBank/DDBJ databases">
        <title>The complete genomes of actinobacterial strains from the NBC collection.</title>
        <authorList>
            <person name="Joergensen T.S."/>
            <person name="Alvarez Arevalo M."/>
            <person name="Sterndorff E.B."/>
            <person name="Faurdal D."/>
            <person name="Vuksanovic O."/>
            <person name="Mourched A.-S."/>
            <person name="Charusanti P."/>
            <person name="Shaw S."/>
            <person name="Blin K."/>
            <person name="Weber T."/>
        </authorList>
    </citation>
    <scope>NUCLEOTIDE SEQUENCE</scope>
    <source>
        <strain evidence="2">NBC_00303</strain>
    </source>
</reference>
<dbReference type="Proteomes" id="UP001432312">
    <property type="component" value="Chromosome"/>
</dbReference>
<gene>
    <name evidence="2" type="ORF">OHA91_01040</name>
</gene>
<evidence type="ECO:0000313" key="3">
    <source>
        <dbReference type="Proteomes" id="UP001432312"/>
    </source>
</evidence>